<evidence type="ECO:0000313" key="10">
    <source>
        <dbReference type="Proteomes" id="UP000322976"/>
    </source>
</evidence>
<evidence type="ECO:0000256" key="7">
    <source>
        <dbReference type="RuleBase" id="RU363032"/>
    </source>
</evidence>
<evidence type="ECO:0000259" key="8">
    <source>
        <dbReference type="PROSITE" id="PS50928"/>
    </source>
</evidence>
<dbReference type="Proteomes" id="UP000322976">
    <property type="component" value="Unassembled WGS sequence"/>
</dbReference>
<dbReference type="InterPro" id="IPR035906">
    <property type="entry name" value="MetI-like_sf"/>
</dbReference>
<feature type="transmembrane region" description="Helical" evidence="7">
    <location>
        <begin position="224"/>
        <end position="245"/>
    </location>
</feature>
<dbReference type="GO" id="GO:0005886">
    <property type="term" value="C:plasma membrane"/>
    <property type="evidence" value="ECO:0007669"/>
    <property type="project" value="UniProtKB-SubCell"/>
</dbReference>
<proteinExistence type="inferred from homology"/>
<keyword evidence="4 7" id="KW-0812">Transmembrane</keyword>
<gene>
    <name evidence="9" type="ORF">FWJ32_10055</name>
</gene>
<dbReference type="SUPFAM" id="SSF161098">
    <property type="entry name" value="MetI-like"/>
    <property type="match status" value="1"/>
</dbReference>
<dbReference type="InterPro" id="IPR000515">
    <property type="entry name" value="MetI-like"/>
</dbReference>
<evidence type="ECO:0000256" key="6">
    <source>
        <dbReference type="ARBA" id="ARBA00023136"/>
    </source>
</evidence>
<comment type="subcellular location">
    <subcellularLocation>
        <location evidence="1 7">Cell membrane</location>
        <topology evidence="1 7">Multi-pass membrane protein</topology>
    </subcellularLocation>
</comment>
<dbReference type="GO" id="GO:0055085">
    <property type="term" value="P:transmembrane transport"/>
    <property type="evidence" value="ECO:0007669"/>
    <property type="project" value="InterPro"/>
</dbReference>
<evidence type="ECO:0000256" key="3">
    <source>
        <dbReference type="ARBA" id="ARBA00022475"/>
    </source>
</evidence>
<sequence length="257" mass="28894">MSKRLKLTKIIFIVILLAIWEITAHAHIFSRLLFPSLEDIFSTLIHELEKGNVMLQTYNSIKMILEGMIIGDILAIIVSIWAMISVKINEYVTTLVAIMDPLPGIALLPLTILWFGTGKNSIIFIIIHSVLWPMILNTVTGFKTIPKIYLEVGSNIGLKKFKIITNIMIPSALPSLLTGLRVGWSRSWRALISAEMIFGATAKESGLGWYIFEKRFMLDMPGVFAGLLIIVTIGFIVETVIFEIIEENTIKKWGMTN</sequence>
<dbReference type="PANTHER" id="PTHR30151:SF16">
    <property type="entry name" value="ABC TRANSPORTER PERMEASE PROTEIN"/>
    <property type="match status" value="1"/>
</dbReference>
<keyword evidence="6 7" id="KW-0472">Membrane</keyword>
<organism evidence="9 10">
    <name type="scientific">Calorimonas adulescens</name>
    <dbReference type="NCBI Taxonomy" id="2606906"/>
    <lineage>
        <taxon>Bacteria</taxon>
        <taxon>Bacillati</taxon>
        <taxon>Bacillota</taxon>
        <taxon>Clostridia</taxon>
        <taxon>Thermoanaerobacterales</taxon>
        <taxon>Thermoanaerobacteraceae</taxon>
        <taxon>Calorimonas</taxon>
    </lineage>
</organism>
<dbReference type="Pfam" id="PF00528">
    <property type="entry name" value="BPD_transp_1"/>
    <property type="match status" value="1"/>
</dbReference>
<dbReference type="EMBL" id="VTPS01000016">
    <property type="protein sequence ID" value="TZE81209.1"/>
    <property type="molecule type" value="Genomic_DNA"/>
</dbReference>
<dbReference type="AlphaFoldDB" id="A0A5D8QAP5"/>
<reference evidence="9 10" key="1">
    <citation type="submission" date="2019-08" db="EMBL/GenBank/DDBJ databases">
        <title>Calorimonas adulescens gen. nov., sp. nov., an anaerobic thermophilic bacterium from Sakhalin hot spring.</title>
        <authorList>
            <person name="Khomyakova M.A."/>
            <person name="Merkel A.Y."/>
            <person name="Novikov A."/>
            <person name="Bonch-Osmolovskaya E.A."/>
            <person name="Slobodkin A.I."/>
        </authorList>
    </citation>
    <scope>NUCLEOTIDE SEQUENCE [LARGE SCALE GENOMIC DNA]</scope>
    <source>
        <strain evidence="9 10">A05MB</strain>
    </source>
</reference>
<dbReference type="PANTHER" id="PTHR30151">
    <property type="entry name" value="ALKANE SULFONATE ABC TRANSPORTER-RELATED, MEMBRANE SUBUNIT"/>
    <property type="match status" value="1"/>
</dbReference>
<feature type="transmembrane region" description="Helical" evidence="7">
    <location>
        <begin position="63"/>
        <end position="84"/>
    </location>
</feature>
<protein>
    <submittedName>
        <fullName evidence="9">ABC transporter permease</fullName>
    </submittedName>
</protein>
<dbReference type="PROSITE" id="PS50928">
    <property type="entry name" value="ABC_TM1"/>
    <property type="match status" value="1"/>
</dbReference>
<feature type="transmembrane region" description="Helical" evidence="7">
    <location>
        <begin position="163"/>
        <end position="184"/>
    </location>
</feature>
<comment type="caution">
    <text evidence="9">The sequence shown here is derived from an EMBL/GenBank/DDBJ whole genome shotgun (WGS) entry which is preliminary data.</text>
</comment>
<evidence type="ECO:0000256" key="5">
    <source>
        <dbReference type="ARBA" id="ARBA00022989"/>
    </source>
</evidence>
<name>A0A5D8QAP5_9THEO</name>
<feature type="transmembrane region" description="Helical" evidence="7">
    <location>
        <begin position="121"/>
        <end position="142"/>
    </location>
</feature>
<keyword evidence="10" id="KW-1185">Reference proteome</keyword>
<accession>A0A5D8QAP5</accession>
<evidence type="ECO:0000256" key="1">
    <source>
        <dbReference type="ARBA" id="ARBA00004651"/>
    </source>
</evidence>
<dbReference type="Gene3D" id="1.10.3720.10">
    <property type="entry name" value="MetI-like"/>
    <property type="match status" value="1"/>
</dbReference>
<dbReference type="RefSeq" id="WP_149545825.1">
    <property type="nucleotide sequence ID" value="NZ_VTPS01000016.1"/>
</dbReference>
<feature type="domain" description="ABC transmembrane type-1" evidence="8">
    <location>
        <begin position="57"/>
        <end position="241"/>
    </location>
</feature>
<evidence type="ECO:0000256" key="4">
    <source>
        <dbReference type="ARBA" id="ARBA00022692"/>
    </source>
</evidence>
<comment type="similarity">
    <text evidence="7">Belongs to the binding-protein-dependent transport system permease family.</text>
</comment>
<feature type="transmembrane region" description="Helical" evidence="7">
    <location>
        <begin position="91"/>
        <end position="115"/>
    </location>
</feature>
<evidence type="ECO:0000256" key="2">
    <source>
        <dbReference type="ARBA" id="ARBA00022448"/>
    </source>
</evidence>
<keyword evidence="2 7" id="KW-0813">Transport</keyword>
<evidence type="ECO:0000313" key="9">
    <source>
        <dbReference type="EMBL" id="TZE81209.1"/>
    </source>
</evidence>
<keyword evidence="3" id="KW-1003">Cell membrane</keyword>
<keyword evidence="5 7" id="KW-1133">Transmembrane helix</keyword>
<dbReference type="CDD" id="cd06261">
    <property type="entry name" value="TM_PBP2"/>
    <property type="match status" value="1"/>
</dbReference>